<feature type="compositionally biased region" description="Polar residues" evidence="1">
    <location>
        <begin position="87"/>
        <end position="96"/>
    </location>
</feature>
<evidence type="ECO:0000256" key="2">
    <source>
        <dbReference type="SAM" id="SignalP"/>
    </source>
</evidence>
<feature type="compositionally biased region" description="Gly residues" evidence="1">
    <location>
        <begin position="72"/>
        <end position="81"/>
    </location>
</feature>
<name>A0AAN9A1P6_HALRR</name>
<dbReference type="EMBL" id="JAXCGZ010017025">
    <property type="protein sequence ID" value="KAK7069100.1"/>
    <property type="molecule type" value="Genomic_DNA"/>
</dbReference>
<evidence type="ECO:0000313" key="4">
    <source>
        <dbReference type="Proteomes" id="UP001381693"/>
    </source>
</evidence>
<keyword evidence="4" id="KW-1185">Reference proteome</keyword>
<reference evidence="3 4" key="1">
    <citation type="submission" date="2023-11" db="EMBL/GenBank/DDBJ databases">
        <title>Halocaridina rubra genome assembly.</title>
        <authorList>
            <person name="Smith C."/>
        </authorList>
    </citation>
    <scope>NUCLEOTIDE SEQUENCE [LARGE SCALE GENOMIC DNA]</scope>
    <source>
        <strain evidence="3">EP-1</strain>
        <tissue evidence="3">Whole</tissue>
    </source>
</reference>
<organism evidence="3 4">
    <name type="scientific">Halocaridina rubra</name>
    <name type="common">Hawaiian red shrimp</name>
    <dbReference type="NCBI Taxonomy" id="373956"/>
    <lineage>
        <taxon>Eukaryota</taxon>
        <taxon>Metazoa</taxon>
        <taxon>Ecdysozoa</taxon>
        <taxon>Arthropoda</taxon>
        <taxon>Crustacea</taxon>
        <taxon>Multicrustacea</taxon>
        <taxon>Malacostraca</taxon>
        <taxon>Eumalacostraca</taxon>
        <taxon>Eucarida</taxon>
        <taxon>Decapoda</taxon>
        <taxon>Pleocyemata</taxon>
        <taxon>Caridea</taxon>
        <taxon>Atyoidea</taxon>
        <taxon>Atyidae</taxon>
        <taxon>Halocaridina</taxon>
    </lineage>
</organism>
<evidence type="ECO:0000313" key="3">
    <source>
        <dbReference type="EMBL" id="KAK7069100.1"/>
    </source>
</evidence>
<feature type="region of interest" description="Disordered" evidence="1">
    <location>
        <begin position="70"/>
        <end position="126"/>
    </location>
</feature>
<dbReference type="AlphaFoldDB" id="A0AAN9A1P6"/>
<comment type="caution">
    <text evidence="3">The sequence shown here is derived from an EMBL/GenBank/DDBJ whole genome shotgun (WGS) entry which is preliminary data.</text>
</comment>
<feature type="signal peptide" evidence="2">
    <location>
        <begin position="1"/>
        <end position="18"/>
    </location>
</feature>
<sequence length="126" mass="12768">LCGCACGVVSLVLAVISGCGWPRYGRVLSEGSTTDTTSSHHLHTLHHINPHALAGPAAGILSSRGLRQGSGTSLGAGGVGQGHLVTTAFTPDSLNDPQPGPSKALPHNHTPARPQALHGLTQHQGI</sequence>
<keyword evidence="2" id="KW-0732">Signal</keyword>
<protein>
    <submittedName>
        <fullName evidence="3">Uncharacterized protein</fullName>
    </submittedName>
</protein>
<accession>A0AAN9A1P6</accession>
<feature type="non-terminal residue" evidence="3">
    <location>
        <position position="1"/>
    </location>
</feature>
<gene>
    <name evidence="3" type="ORF">SK128_011325</name>
</gene>
<proteinExistence type="predicted"/>
<dbReference type="Proteomes" id="UP001381693">
    <property type="component" value="Unassembled WGS sequence"/>
</dbReference>
<evidence type="ECO:0000256" key="1">
    <source>
        <dbReference type="SAM" id="MobiDB-lite"/>
    </source>
</evidence>
<feature type="chain" id="PRO_5042816640" evidence="2">
    <location>
        <begin position="19"/>
        <end position="126"/>
    </location>
</feature>